<dbReference type="InterPro" id="IPR038279">
    <property type="entry name" value="Ndc10_dom2_sf"/>
</dbReference>
<dbReference type="OrthoDB" id="120763at2759"/>
<evidence type="ECO:0008006" key="4">
    <source>
        <dbReference type="Google" id="ProtNLM"/>
    </source>
</evidence>
<feature type="compositionally biased region" description="Polar residues" evidence="1">
    <location>
        <begin position="53"/>
        <end position="62"/>
    </location>
</feature>
<evidence type="ECO:0000313" key="3">
    <source>
        <dbReference type="Proteomes" id="UP000078561"/>
    </source>
</evidence>
<accession>A0A163J1T7</accession>
<proteinExistence type="predicted"/>
<dbReference type="AlphaFoldDB" id="A0A163J1T7"/>
<name>A0A163J1T7_ABSGL</name>
<protein>
    <recommendedName>
        <fullName evidence="4">Ndc10 domain-containing protein</fullName>
    </recommendedName>
</protein>
<reference evidence="2" key="1">
    <citation type="submission" date="2016-04" db="EMBL/GenBank/DDBJ databases">
        <authorList>
            <person name="Evans L.H."/>
            <person name="Alamgir A."/>
            <person name="Owens N."/>
            <person name="Weber N.D."/>
            <person name="Virtaneva K."/>
            <person name="Barbian K."/>
            <person name="Babar A."/>
            <person name="Rosenke K."/>
        </authorList>
    </citation>
    <scope>NUCLEOTIDE SEQUENCE [LARGE SCALE GENOMIC DNA]</scope>
    <source>
        <strain evidence="2">CBS 101.48</strain>
    </source>
</reference>
<evidence type="ECO:0000256" key="1">
    <source>
        <dbReference type="SAM" id="MobiDB-lite"/>
    </source>
</evidence>
<evidence type="ECO:0000313" key="2">
    <source>
        <dbReference type="EMBL" id="SAL96645.1"/>
    </source>
</evidence>
<dbReference type="GO" id="GO:0003677">
    <property type="term" value="F:DNA binding"/>
    <property type="evidence" value="ECO:0007669"/>
    <property type="project" value="InterPro"/>
</dbReference>
<gene>
    <name evidence="2" type="primary">ABSGL_02061.1 scaffold 2596</name>
</gene>
<keyword evidence="3" id="KW-1185">Reference proteome</keyword>
<organism evidence="2">
    <name type="scientific">Absidia glauca</name>
    <name type="common">Pin mould</name>
    <dbReference type="NCBI Taxonomy" id="4829"/>
    <lineage>
        <taxon>Eukaryota</taxon>
        <taxon>Fungi</taxon>
        <taxon>Fungi incertae sedis</taxon>
        <taxon>Mucoromycota</taxon>
        <taxon>Mucoromycotina</taxon>
        <taxon>Mucoromycetes</taxon>
        <taxon>Mucorales</taxon>
        <taxon>Cunninghamellaceae</taxon>
        <taxon>Absidia</taxon>
    </lineage>
</organism>
<feature type="region of interest" description="Disordered" evidence="1">
    <location>
        <begin position="38"/>
        <end position="62"/>
    </location>
</feature>
<feature type="compositionally biased region" description="Basic and acidic residues" evidence="1">
    <location>
        <begin position="39"/>
        <end position="48"/>
    </location>
</feature>
<dbReference type="Gene3D" id="1.10.443.20">
    <property type="entry name" value="Centromere DNA-binding protein complex CBF3 subunit, domain 2"/>
    <property type="match status" value="1"/>
</dbReference>
<sequence length="111" mass="12356">MILLIGNRLARPSLLLVSGPTRRRISIAAHQLALQEAVPGDRQDRLAGEDLSPNDNDPIQPTAAANASAQVIMMLRKTFIQDSVLMTELHPCYPIWQHSICSDPVYLPFKR</sequence>
<dbReference type="Proteomes" id="UP000078561">
    <property type="component" value="Unassembled WGS sequence"/>
</dbReference>
<dbReference type="InParanoid" id="A0A163J1T7"/>
<dbReference type="EMBL" id="LT551165">
    <property type="protein sequence ID" value="SAL96645.1"/>
    <property type="molecule type" value="Genomic_DNA"/>
</dbReference>